<dbReference type="EMBL" id="LWDF02000002">
    <property type="protein sequence ID" value="KAE8260864.1"/>
    <property type="molecule type" value="Genomic_DNA"/>
</dbReference>
<evidence type="ECO:0000256" key="14">
    <source>
        <dbReference type="SAM" id="SignalP"/>
    </source>
</evidence>
<keyword evidence="11" id="KW-0325">Glycoprotein</keyword>
<comment type="function">
    <text evidence="1">Required for nuclear membrane fusion during karyogamy.</text>
</comment>
<evidence type="ECO:0000256" key="1">
    <source>
        <dbReference type="ARBA" id="ARBA00003389"/>
    </source>
</evidence>
<keyword evidence="7 14" id="KW-0732">Signal</keyword>
<comment type="similarity">
    <text evidence="4">Belongs to the KAR5 family.</text>
</comment>
<reference evidence="15" key="1">
    <citation type="submission" date="2016-04" db="EMBL/GenBank/DDBJ databases">
        <authorList>
            <person name="Nguyen H.D."/>
            <person name="Samba Siva P."/>
            <person name="Cullis J."/>
            <person name="Levesque C.A."/>
            <person name="Hambleton S."/>
        </authorList>
    </citation>
    <scope>NUCLEOTIDE SEQUENCE</scope>
    <source>
        <strain evidence="15">DAOMC 236416</strain>
    </source>
</reference>
<evidence type="ECO:0000313" key="16">
    <source>
        <dbReference type="Proteomes" id="UP000077521"/>
    </source>
</evidence>
<evidence type="ECO:0000256" key="8">
    <source>
        <dbReference type="ARBA" id="ARBA00022824"/>
    </source>
</evidence>
<keyword evidence="9" id="KW-1133">Transmembrane helix</keyword>
<proteinExistence type="inferred from homology"/>
<evidence type="ECO:0000256" key="10">
    <source>
        <dbReference type="ARBA" id="ARBA00023136"/>
    </source>
</evidence>
<feature type="chain" id="PRO_5043478471" description="Nuclear fusion protein KAR5" evidence="14">
    <location>
        <begin position="22"/>
        <end position="510"/>
    </location>
</feature>
<name>A0A177TZ05_9BASI</name>
<evidence type="ECO:0000313" key="15">
    <source>
        <dbReference type="EMBL" id="KAE8260864.1"/>
    </source>
</evidence>
<feature type="region of interest" description="Disordered" evidence="13">
    <location>
        <begin position="356"/>
        <end position="377"/>
    </location>
</feature>
<keyword evidence="10" id="KW-0472">Membrane</keyword>
<evidence type="ECO:0000256" key="7">
    <source>
        <dbReference type="ARBA" id="ARBA00022729"/>
    </source>
</evidence>
<comment type="caution">
    <text evidence="15">The sequence shown here is derived from an EMBL/GenBank/DDBJ whole genome shotgun (WGS) entry which is preliminary data.</text>
</comment>
<feature type="compositionally biased region" description="Basic and acidic residues" evidence="13">
    <location>
        <begin position="357"/>
        <end position="377"/>
    </location>
</feature>
<reference evidence="15" key="2">
    <citation type="journal article" date="2019" name="IMA Fungus">
        <title>Genome sequencing and comparison of five Tilletia species to identify candidate genes for the detection of regulated species infecting wheat.</title>
        <authorList>
            <person name="Nguyen H.D.T."/>
            <person name="Sultana T."/>
            <person name="Kesanakurti P."/>
            <person name="Hambleton S."/>
        </authorList>
    </citation>
    <scope>NUCLEOTIDE SEQUENCE</scope>
    <source>
        <strain evidence="15">DAOMC 236416</strain>
    </source>
</reference>
<dbReference type="GO" id="GO:0048288">
    <property type="term" value="P:nuclear membrane fusion involved in karyogamy"/>
    <property type="evidence" value="ECO:0007669"/>
    <property type="project" value="InterPro"/>
</dbReference>
<sequence length="510" mass="57379">MVLLAGFVAVIFLLLLVCVEAQELKAHVSPSASARLSDLGLSPQLYDELFSKALRDHVKENACYQSVTDSVRSYGLSSSLSDEMLRKRGAIALFLCDAAADSISTPQECEHDVETFEWSESQVQGCVHALHRVPQQWASFDNHRKTFPLLCFAQMQREGVDEARNVYRDIAIQQQKFLLYLRGTAKERQQLYEGMERTAKSAIEQLQREARHLQLHQVQIMRTQAQAILSNLSTSLESMTMRSAANISRTGQESLRSTLRVLQKTATEVVQASVSRSSALAEEQHRNFTFQTHYFQDLVQQTFSPDGPLSKILQTCHHQQQAAALQLRTQSSQSNRIAEEVRDVVASLRDTATATDRALHEERKRAAEEEADRKAQDQQGRDVLLKLVAGLFDDPQSLDWTELVTTVLLRQGIPSWCGTVLTSFLHLSWWALSNLLWAVAGWTIFALTWSRRLGGAALHVRQPRQPTIAVTGNRGWSGPESRTDPRRLRSLATRRRSIAPRDIRAASAPL</sequence>
<keyword evidence="8" id="KW-0256">Endoplasmic reticulum</keyword>
<evidence type="ECO:0000256" key="12">
    <source>
        <dbReference type="ARBA" id="ARBA00023242"/>
    </source>
</evidence>
<evidence type="ECO:0000256" key="6">
    <source>
        <dbReference type="ARBA" id="ARBA00022692"/>
    </source>
</evidence>
<feature type="signal peptide" evidence="14">
    <location>
        <begin position="1"/>
        <end position="21"/>
    </location>
</feature>
<dbReference type="GO" id="GO:0005789">
    <property type="term" value="C:endoplasmic reticulum membrane"/>
    <property type="evidence" value="ECO:0007669"/>
    <property type="project" value="UniProtKB-SubCell"/>
</dbReference>
<evidence type="ECO:0000256" key="9">
    <source>
        <dbReference type="ARBA" id="ARBA00022989"/>
    </source>
</evidence>
<dbReference type="InterPro" id="IPR007292">
    <property type="entry name" value="Nuclear_fusion_Kar5"/>
</dbReference>
<dbReference type="AlphaFoldDB" id="A0A177TZ05"/>
<gene>
    <name evidence="15" type="ORF">A4X13_0g93</name>
</gene>
<dbReference type="GO" id="GO:0031965">
    <property type="term" value="C:nuclear membrane"/>
    <property type="evidence" value="ECO:0007669"/>
    <property type="project" value="UniProtKB-SubCell"/>
</dbReference>
<keyword evidence="16" id="KW-1185">Reference proteome</keyword>
<dbReference type="PANTHER" id="PTHR28012">
    <property type="entry name" value="NUCLEAR FUSION PROTEIN KAR5"/>
    <property type="match status" value="1"/>
</dbReference>
<evidence type="ECO:0000256" key="5">
    <source>
        <dbReference type="ARBA" id="ARBA00022459"/>
    </source>
</evidence>
<protein>
    <recommendedName>
        <fullName evidence="17">Nuclear fusion protein KAR5</fullName>
    </recommendedName>
</protein>
<evidence type="ECO:0000256" key="13">
    <source>
        <dbReference type="SAM" id="MobiDB-lite"/>
    </source>
</evidence>
<keyword evidence="6" id="KW-0812">Transmembrane</keyword>
<dbReference type="GO" id="GO:0000742">
    <property type="term" value="P:karyogamy involved in conjugation with cellular fusion"/>
    <property type="evidence" value="ECO:0007669"/>
    <property type="project" value="InterPro"/>
</dbReference>
<evidence type="ECO:0000256" key="4">
    <source>
        <dbReference type="ARBA" id="ARBA00010473"/>
    </source>
</evidence>
<comment type="subcellular location">
    <subcellularLocation>
        <location evidence="3">Endoplasmic reticulum membrane</location>
    </subcellularLocation>
    <subcellularLocation>
        <location evidence="2">Nucleus membrane</location>
    </subcellularLocation>
</comment>
<dbReference type="PANTHER" id="PTHR28012:SF1">
    <property type="entry name" value="NUCLEAR FUSION PROTEIN KAR5"/>
    <property type="match status" value="1"/>
</dbReference>
<evidence type="ECO:0000256" key="2">
    <source>
        <dbReference type="ARBA" id="ARBA00004126"/>
    </source>
</evidence>
<organism evidence="15 16">
    <name type="scientific">Tilletia indica</name>
    <dbReference type="NCBI Taxonomy" id="43049"/>
    <lineage>
        <taxon>Eukaryota</taxon>
        <taxon>Fungi</taxon>
        <taxon>Dikarya</taxon>
        <taxon>Basidiomycota</taxon>
        <taxon>Ustilaginomycotina</taxon>
        <taxon>Exobasidiomycetes</taxon>
        <taxon>Tilletiales</taxon>
        <taxon>Tilletiaceae</taxon>
        <taxon>Tilletia</taxon>
    </lineage>
</organism>
<keyword evidence="5" id="KW-0415">Karyogamy</keyword>
<evidence type="ECO:0000256" key="11">
    <source>
        <dbReference type="ARBA" id="ARBA00023180"/>
    </source>
</evidence>
<evidence type="ECO:0000256" key="3">
    <source>
        <dbReference type="ARBA" id="ARBA00004586"/>
    </source>
</evidence>
<accession>A0A177TZ05</accession>
<keyword evidence="12" id="KW-0539">Nucleus</keyword>
<dbReference type="Proteomes" id="UP000077521">
    <property type="component" value="Unassembled WGS sequence"/>
</dbReference>
<evidence type="ECO:0008006" key="17">
    <source>
        <dbReference type="Google" id="ProtNLM"/>
    </source>
</evidence>